<gene>
    <name evidence="2" type="ORF">MVI01_23310</name>
    <name evidence="3" type="ORF">SAMN04488504_102533</name>
</gene>
<accession>A0A511HAH5</accession>
<keyword evidence="4" id="KW-1185">Reference proteome</keyword>
<evidence type="ECO:0000313" key="3">
    <source>
        <dbReference type="EMBL" id="SDD75109.1"/>
    </source>
</evidence>
<sequence length="214" mass="22990">MRRAGFAVLMLLAGCRPDPGVPDYTDQGYNRPDAGGEPNDEALPGPSPYVEGQRRLGVGFYEGGRSQDIPVDNTTVHIHLYDGTLSLEPSTTRIEGRQSDLVVHAGKTWLGFGVHWSTPRNLDGWTTLHVSLNSADPGFANVSIGMNDDQSVQLPASRYGYTNDGQWHHLAIPLADFVAGGLQLNAVQAPFVFIAGAGPAADTLLLDNVYFTAD</sequence>
<evidence type="ECO:0000313" key="2">
    <source>
        <dbReference type="EMBL" id="GEL70547.1"/>
    </source>
</evidence>
<organism evidence="2 5">
    <name type="scientific">Myxococcus virescens</name>
    <dbReference type="NCBI Taxonomy" id="83456"/>
    <lineage>
        <taxon>Bacteria</taxon>
        <taxon>Pseudomonadati</taxon>
        <taxon>Myxococcota</taxon>
        <taxon>Myxococcia</taxon>
        <taxon>Myxococcales</taxon>
        <taxon>Cystobacterineae</taxon>
        <taxon>Myxococcaceae</taxon>
        <taxon>Myxococcus</taxon>
    </lineage>
</organism>
<feature type="region of interest" description="Disordered" evidence="1">
    <location>
        <begin position="20"/>
        <end position="47"/>
    </location>
</feature>
<protein>
    <recommendedName>
        <fullName evidence="6">ExoP galactose-binding-like domain-containing protein</fullName>
    </recommendedName>
</protein>
<dbReference type="PROSITE" id="PS51257">
    <property type="entry name" value="PROKAR_LIPOPROTEIN"/>
    <property type="match status" value="1"/>
</dbReference>
<dbReference type="Proteomes" id="UP000198717">
    <property type="component" value="Unassembled WGS sequence"/>
</dbReference>
<proteinExistence type="predicted"/>
<evidence type="ECO:0000313" key="4">
    <source>
        <dbReference type="Proteomes" id="UP000198717"/>
    </source>
</evidence>
<reference evidence="3 4" key="1">
    <citation type="submission" date="2016-10" db="EMBL/GenBank/DDBJ databases">
        <authorList>
            <person name="Varghese N."/>
            <person name="Submissions S."/>
        </authorList>
    </citation>
    <scope>NUCLEOTIDE SEQUENCE [LARGE SCALE GENOMIC DNA]</scope>
    <source>
        <strain evidence="3 4">DSM 2260</strain>
    </source>
</reference>
<dbReference type="RefSeq" id="WP_090488259.1">
    <property type="nucleotide sequence ID" value="NZ_BJVY01000010.1"/>
</dbReference>
<dbReference type="EMBL" id="BJVY01000010">
    <property type="protein sequence ID" value="GEL70547.1"/>
    <property type="molecule type" value="Genomic_DNA"/>
</dbReference>
<dbReference type="SUPFAM" id="SSF49785">
    <property type="entry name" value="Galactose-binding domain-like"/>
    <property type="match status" value="1"/>
</dbReference>
<dbReference type="Gene3D" id="2.60.120.430">
    <property type="entry name" value="Galactose-binding lectin"/>
    <property type="match status" value="1"/>
</dbReference>
<dbReference type="AlphaFoldDB" id="A0A511HAH5"/>
<reference evidence="2 5" key="2">
    <citation type="submission" date="2019-07" db="EMBL/GenBank/DDBJ databases">
        <title>Whole genome shotgun sequence of Myxococcus virescens NBRC 100334.</title>
        <authorList>
            <person name="Hosoyama A."/>
            <person name="Uohara A."/>
            <person name="Ohji S."/>
            <person name="Ichikawa N."/>
        </authorList>
    </citation>
    <scope>NUCLEOTIDE SEQUENCE [LARGE SCALE GENOMIC DNA]</scope>
    <source>
        <strain evidence="2 5">NBRC 100334</strain>
    </source>
</reference>
<name>A0A511HAH5_9BACT</name>
<evidence type="ECO:0008006" key="6">
    <source>
        <dbReference type="Google" id="ProtNLM"/>
    </source>
</evidence>
<dbReference type="EMBL" id="FNAJ01000002">
    <property type="protein sequence ID" value="SDD75109.1"/>
    <property type="molecule type" value="Genomic_DNA"/>
</dbReference>
<evidence type="ECO:0000256" key="1">
    <source>
        <dbReference type="SAM" id="MobiDB-lite"/>
    </source>
</evidence>
<comment type="caution">
    <text evidence="2">The sequence shown here is derived from an EMBL/GenBank/DDBJ whole genome shotgun (WGS) entry which is preliminary data.</text>
</comment>
<evidence type="ECO:0000313" key="5">
    <source>
        <dbReference type="Proteomes" id="UP000321224"/>
    </source>
</evidence>
<dbReference type="Proteomes" id="UP000321224">
    <property type="component" value="Unassembled WGS sequence"/>
</dbReference>
<dbReference type="InterPro" id="IPR008979">
    <property type="entry name" value="Galactose-bd-like_sf"/>
</dbReference>